<comment type="caution">
    <text evidence="2">The sequence shown here is derived from an EMBL/GenBank/DDBJ whole genome shotgun (WGS) entry which is preliminary data.</text>
</comment>
<dbReference type="Proteomes" id="UP000005824">
    <property type="component" value="Unassembled WGS sequence"/>
</dbReference>
<protein>
    <submittedName>
        <fullName evidence="2">Uncharacterized protein</fullName>
    </submittedName>
</protein>
<sequence length="218" mass="23303" precursor="true">MASLLIRSTLFLALALASATAQDLPRKSGPADIIDPEPKLLLNDLPDVPIPGTPFPDSLAADQTPAAIARLEGALARAKKNAAFRERLCKTGVLSKLEAEQGEMTVVRLTRDLENARLKALQQELAERRKEPPADEAAKKELQDIEVRLAAAAVTAQDATTKWEQAVRSAAEIRVWRERKLMALGAGSKSSLKRAEAALQSLTATPAVAPIAAPPPNP</sequence>
<accession>B4CV42</accession>
<evidence type="ECO:0000313" key="3">
    <source>
        <dbReference type="Proteomes" id="UP000005824"/>
    </source>
</evidence>
<dbReference type="STRING" id="497964.CfE428DRAFT_0555"/>
<feature type="signal peptide" evidence="1">
    <location>
        <begin position="1"/>
        <end position="21"/>
    </location>
</feature>
<evidence type="ECO:0000256" key="1">
    <source>
        <dbReference type="SAM" id="SignalP"/>
    </source>
</evidence>
<name>B4CV42_9BACT</name>
<dbReference type="AlphaFoldDB" id="B4CV42"/>
<evidence type="ECO:0000313" key="2">
    <source>
        <dbReference type="EMBL" id="EDY22430.1"/>
    </source>
</evidence>
<gene>
    <name evidence="2" type="ORF">CfE428DRAFT_0555</name>
</gene>
<dbReference type="RefSeq" id="WP_006977882.1">
    <property type="nucleotide sequence ID" value="NZ_ABVL01000001.1"/>
</dbReference>
<feature type="chain" id="PRO_5002802731" evidence="1">
    <location>
        <begin position="22"/>
        <end position="218"/>
    </location>
</feature>
<dbReference type="InParanoid" id="B4CV42"/>
<organism evidence="2 3">
    <name type="scientific">Chthoniobacter flavus Ellin428</name>
    <dbReference type="NCBI Taxonomy" id="497964"/>
    <lineage>
        <taxon>Bacteria</taxon>
        <taxon>Pseudomonadati</taxon>
        <taxon>Verrucomicrobiota</taxon>
        <taxon>Spartobacteria</taxon>
        <taxon>Chthoniobacterales</taxon>
        <taxon>Chthoniobacteraceae</taxon>
        <taxon>Chthoniobacter</taxon>
    </lineage>
</organism>
<keyword evidence="3" id="KW-1185">Reference proteome</keyword>
<proteinExistence type="predicted"/>
<reference evidence="2 3" key="1">
    <citation type="journal article" date="2011" name="J. Bacteriol.">
        <title>Genome sequence of Chthoniobacter flavus Ellin428, an aerobic heterotrophic soil bacterium.</title>
        <authorList>
            <person name="Kant R."/>
            <person name="van Passel M.W."/>
            <person name="Palva A."/>
            <person name="Lucas S."/>
            <person name="Lapidus A."/>
            <person name="Glavina Del Rio T."/>
            <person name="Dalin E."/>
            <person name="Tice H."/>
            <person name="Bruce D."/>
            <person name="Goodwin L."/>
            <person name="Pitluck S."/>
            <person name="Larimer F.W."/>
            <person name="Land M.L."/>
            <person name="Hauser L."/>
            <person name="Sangwan P."/>
            <person name="de Vos W.M."/>
            <person name="Janssen P.H."/>
            <person name="Smidt H."/>
        </authorList>
    </citation>
    <scope>NUCLEOTIDE SEQUENCE [LARGE SCALE GENOMIC DNA]</scope>
    <source>
        <strain evidence="2 3">Ellin428</strain>
    </source>
</reference>
<dbReference type="EMBL" id="ABVL01000001">
    <property type="protein sequence ID" value="EDY22430.1"/>
    <property type="molecule type" value="Genomic_DNA"/>
</dbReference>
<keyword evidence="1" id="KW-0732">Signal</keyword>